<dbReference type="RefSeq" id="WP_350245106.1">
    <property type="nucleotide sequence ID" value="NZ_CP158299.1"/>
</dbReference>
<gene>
    <name evidence="1" type="ORF">ABOD76_12085</name>
</gene>
<reference evidence="1" key="1">
    <citation type="submission" date="2024-06" db="EMBL/GenBank/DDBJ databases">
        <title>Draft Genome Sequence of Deinococcus sonorensis Type Strain KR-87, a Biofilm Producing Representative of the Genus Deinococcus.</title>
        <authorList>
            <person name="Boren L.S."/>
            <person name="Grosso R.A."/>
            <person name="Hugenberg-Cox A.N."/>
            <person name="Hill J.T.E."/>
            <person name="Albert C.M."/>
            <person name="Tuohy J.M."/>
        </authorList>
    </citation>
    <scope>NUCLEOTIDE SEQUENCE</scope>
    <source>
        <strain evidence="1">KR-87</strain>
    </source>
</reference>
<accession>A0AAU7UF45</accession>
<evidence type="ECO:0000313" key="1">
    <source>
        <dbReference type="EMBL" id="XBV87009.1"/>
    </source>
</evidence>
<protein>
    <submittedName>
        <fullName evidence="1">Uncharacterized protein</fullName>
    </submittedName>
</protein>
<dbReference type="AlphaFoldDB" id="A0AAU7UF45"/>
<proteinExistence type="predicted"/>
<organism evidence="1">
    <name type="scientific">Deinococcus sonorensis KR-87</name>
    <dbReference type="NCBI Taxonomy" id="694439"/>
    <lineage>
        <taxon>Bacteria</taxon>
        <taxon>Thermotogati</taxon>
        <taxon>Deinococcota</taxon>
        <taxon>Deinococci</taxon>
        <taxon>Deinococcales</taxon>
        <taxon>Deinococcaceae</taxon>
        <taxon>Deinococcus</taxon>
    </lineage>
</organism>
<dbReference type="EMBL" id="CP158299">
    <property type="protein sequence ID" value="XBV87009.1"/>
    <property type="molecule type" value="Genomic_DNA"/>
</dbReference>
<dbReference type="KEGG" id="dsc:ABOD76_12085"/>
<sequence length="71" mass="8115">MATRLVASGVRNSAEYVLTHVMVEEKSMSGGLFFPPSGDEGSFYLDIFGISHIREAFEEQHPIKRRWTERL</sequence>
<name>A0AAU7UF45_9DEIO</name>